<proteinExistence type="predicted"/>
<comment type="caution">
    <text evidence="4">The sequence shown here is derived from an EMBL/GenBank/DDBJ whole genome shotgun (WGS) entry which is preliminary data.</text>
</comment>
<dbReference type="EMBL" id="SIDB01000001">
    <property type="protein sequence ID" value="KAI3438667.1"/>
    <property type="molecule type" value="Genomic_DNA"/>
</dbReference>
<dbReference type="SMART" id="SM00271">
    <property type="entry name" value="DnaJ"/>
    <property type="match status" value="1"/>
</dbReference>
<feature type="region of interest" description="Disordered" evidence="2">
    <location>
        <begin position="212"/>
        <end position="239"/>
    </location>
</feature>
<dbReference type="PROSITE" id="PS50076">
    <property type="entry name" value="DNAJ_2"/>
    <property type="match status" value="1"/>
</dbReference>
<sequence length="239" mass="26603">MAQHDLYAVLGVSPGASIDEIKAAFRKQALKHHPDTNPEAGKAGLARFHQVQEAYAVLRDAGKRAQYDGMRAAGFSPADLDSSGSSGNETPWGQPSNADFDAFVDEWWKKMSEEFSDYEERQFARERMNAERRATAAAWQWEKEQAQLNKGRAQRLKHRTENARMKRHATILRRFWPTHAGFAAGDALCLGFFLAGAAGIALSWRTHLHELAQKQEQQREHGQPVPPDAKVAAAAAQPS</sequence>
<name>A0A9D4Z2N6_CHLVU</name>
<evidence type="ECO:0000313" key="5">
    <source>
        <dbReference type="Proteomes" id="UP001055712"/>
    </source>
</evidence>
<gene>
    <name evidence="4" type="ORF">D9Q98_001088</name>
</gene>
<dbReference type="PANTHER" id="PTHR44145:SF3">
    <property type="entry name" value="DNAJ HOMOLOG SUBFAMILY A MEMBER 3, MITOCHONDRIAL"/>
    <property type="match status" value="1"/>
</dbReference>
<protein>
    <recommendedName>
        <fullName evidence="3">J domain-containing protein</fullName>
    </recommendedName>
</protein>
<reference evidence="4" key="1">
    <citation type="journal article" date="2019" name="Plant J.">
        <title>Chlorella vulgaris genome assembly and annotation reveals the molecular basis for metabolic acclimation to high light conditions.</title>
        <authorList>
            <person name="Cecchin M."/>
            <person name="Marcolungo L."/>
            <person name="Rossato M."/>
            <person name="Girolomoni L."/>
            <person name="Cosentino E."/>
            <person name="Cuine S."/>
            <person name="Li-Beisson Y."/>
            <person name="Delledonne M."/>
            <person name="Ballottari M."/>
        </authorList>
    </citation>
    <scope>NUCLEOTIDE SEQUENCE</scope>
    <source>
        <strain evidence="4">211/11P</strain>
    </source>
</reference>
<keyword evidence="1" id="KW-0143">Chaperone</keyword>
<dbReference type="Proteomes" id="UP001055712">
    <property type="component" value="Unassembled WGS sequence"/>
</dbReference>
<evidence type="ECO:0000256" key="1">
    <source>
        <dbReference type="ARBA" id="ARBA00023186"/>
    </source>
</evidence>
<evidence type="ECO:0000259" key="3">
    <source>
        <dbReference type="PROSITE" id="PS50076"/>
    </source>
</evidence>
<dbReference type="AlphaFoldDB" id="A0A9D4Z2N6"/>
<dbReference type="PRINTS" id="PR00625">
    <property type="entry name" value="JDOMAIN"/>
</dbReference>
<dbReference type="OrthoDB" id="509727at2759"/>
<dbReference type="InterPro" id="IPR051938">
    <property type="entry name" value="Apopto_cytoskel_mod"/>
</dbReference>
<dbReference type="InterPro" id="IPR001623">
    <property type="entry name" value="DnaJ_domain"/>
</dbReference>
<organism evidence="4 5">
    <name type="scientific">Chlorella vulgaris</name>
    <name type="common">Green alga</name>
    <dbReference type="NCBI Taxonomy" id="3077"/>
    <lineage>
        <taxon>Eukaryota</taxon>
        <taxon>Viridiplantae</taxon>
        <taxon>Chlorophyta</taxon>
        <taxon>core chlorophytes</taxon>
        <taxon>Trebouxiophyceae</taxon>
        <taxon>Chlorellales</taxon>
        <taxon>Chlorellaceae</taxon>
        <taxon>Chlorella clade</taxon>
        <taxon>Chlorella</taxon>
    </lineage>
</organism>
<feature type="domain" description="J" evidence="3">
    <location>
        <begin position="5"/>
        <end position="71"/>
    </location>
</feature>
<dbReference type="PROSITE" id="PS00636">
    <property type="entry name" value="DNAJ_1"/>
    <property type="match status" value="1"/>
</dbReference>
<feature type="compositionally biased region" description="Basic and acidic residues" evidence="2">
    <location>
        <begin position="212"/>
        <end position="222"/>
    </location>
</feature>
<dbReference type="PANTHER" id="PTHR44145">
    <property type="entry name" value="DNAJ HOMOLOG SUBFAMILY A MEMBER 3, MITOCHONDRIAL"/>
    <property type="match status" value="1"/>
</dbReference>
<dbReference type="SUPFAM" id="SSF46565">
    <property type="entry name" value="Chaperone J-domain"/>
    <property type="match status" value="1"/>
</dbReference>
<dbReference type="InterPro" id="IPR036869">
    <property type="entry name" value="J_dom_sf"/>
</dbReference>
<dbReference type="InterPro" id="IPR018253">
    <property type="entry name" value="DnaJ_domain_CS"/>
</dbReference>
<dbReference type="Gene3D" id="1.10.287.110">
    <property type="entry name" value="DnaJ domain"/>
    <property type="match status" value="1"/>
</dbReference>
<feature type="compositionally biased region" description="Polar residues" evidence="2">
    <location>
        <begin position="82"/>
        <end position="95"/>
    </location>
</feature>
<reference evidence="4" key="2">
    <citation type="submission" date="2020-11" db="EMBL/GenBank/DDBJ databases">
        <authorList>
            <person name="Cecchin M."/>
            <person name="Marcolungo L."/>
            <person name="Rossato M."/>
            <person name="Girolomoni L."/>
            <person name="Cosentino E."/>
            <person name="Cuine S."/>
            <person name="Li-Beisson Y."/>
            <person name="Delledonne M."/>
            <person name="Ballottari M."/>
        </authorList>
    </citation>
    <scope>NUCLEOTIDE SEQUENCE</scope>
    <source>
        <strain evidence="4">211/11P</strain>
        <tissue evidence="4">Whole cell</tissue>
    </source>
</reference>
<dbReference type="CDD" id="cd06257">
    <property type="entry name" value="DnaJ"/>
    <property type="match status" value="1"/>
</dbReference>
<dbReference type="Pfam" id="PF00226">
    <property type="entry name" value="DnaJ"/>
    <property type="match status" value="1"/>
</dbReference>
<accession>A0A9D4Z2N6</accession>
<feature type="compositionally biased region" description="Low complexity" evidence="2">
    <location>
        <begin position="228"/>
        <end position="239"/>
    </location>
</feature>
<evidence type="ECO:0000256" key="2">
    <source>
        <dbReference type="SAM" id="MobiDB-lite"/>
    </source>
</evidence>
<keyword evidence="5" id="KW-1185">Reference proteome</keyword>
<evidence type="ECO:0000313" key="4">
    <source>
        <dbReference type="EMBL" id="KAI3438667.1"/>
    </source>
</evidence>
<feature type="region of interest" description="Disordered" evidence="2">
    <location>
        <begin position="76"/>
        <end position="95"/>
    </location>
</feature>